<dbReference type="EMBL" id="SACL01000004">
    <property type="protein sequence ID" value="RVT96054.1"/>
    <property type="molecule type" value="Genomic_DNA"/>
</dbReference>
<accession>A0A437MEI5</accession>
<proteinExistence type="predicted"/>
<reference evidence="1 2" key="1">
    <citation type="submission" date="2019-01" db="EMBL/GenBank/DDBJ databases">
        <authorList>
            <person name="Chen W.-M."/>
        </authorList>
    </citation>
    <scope>NUCLEOTIDE SEQUENCE [LARGE SCALE GENOMIC DNA]</scope>
    <source>
        <strain evidence="1 2">CCP-6</strain>
    </source>
</reference>
<dbReference type="Pfam" id="PF07799">
    <property type="entry name" value="DUF1643"/>
    <property type="match status" value="1"/>
</dbReference>
<comment type="caution">
    <text evidence="1">The sequence shown here is derived from an EMBL/GenBank/DDBJ whole genome shotgun (WGS) entry which is preliminary data.</text>
</comment>
<dbReference type="Proteomes" id="UP000282957">
    <property type="component" value="Unassembled WGS sequence"/>
</dbReference>
<sequence>MSAHDPGGKVRLALAGDVVSAAGFSPCRRWRAWLERRWDGRPIGSDNVAAFIGMNPSTADENVDDPTVRGCMARARDWGFGGAVMLNAFAYRATDKMRLLETDDPVGPGTDAAILEHSRRAGRVIAAWGQPPKPLLGRGRQIAAMLAEAGIPLLCFAVNADGSPKHPLYVRRDAVPVPYKP</sequence>
<keyword evidence="2" id="KW-1185">Reference proteome</keyword>
<protein>
    <submittedName>
        <fullName evidence="1">DUF1643 domain-containing protein</fullName>
    </submittedName>
</protein>
<organism evidence="1 2">
    <name type="scientific">Rhodovarius crocodyli</name>
    <dbReference type="NCBI Taxonomy" id="1979269"/>
    <lineage>
        <taxon>Bacteria</taxon>
        <taxon>Pseudomonadati</taxon>
        <taxon>Pseudomonadota</taxon>
        <taxon>Alphaproteobacteria</taxon>
        <taxon>Acetobacterales</taxon>
        <taxon>Roseomonadaceae</taxon>
        <taxon>Rhodovarius</taxon>
    </lineage>
</organism>
<gene>
    <name evidence="1" type="ORF">EOD42_13075</name>
</gene>
<evidence type="ECO:0000313" key="1">
    <source>
        <dbReference type="EMBL" id="RVT96054.1"/>
    </source>
</evidence>
<dbReference type="OrthoDB" id="9807577at2"/>
<dbReference type="RefSeq" id="WP_127787988.1">
    <property type="nucleotide sequence ID" value="NZ_SACL01000004.1"/>
</dbReference>
<name>A0A437MEI5_9PROT</name>
<dbReference type="AlphaFoldDB" id="A0A437MEI5"/>
<evidence type="ECO:0000313" key="2">
    <source>
        <dbReference type="Proteomes" id="UP000282957"/>
    </source>
</evidence>
<dbReference type="InterPro" id="IPR012441">
    <property type="entry name" value="DUF1643"/>
</dbReference>